<keyword evidence="17" id="KW-1208">Phospholipid metabolism</keyword>
<keyword evidence="11 18" id="KW-0812">Transmembrane</keyword>
<gene>
    <name evidence="20" type="ORF">DRI96_02520</name>
</gene>
<protein>
    <recommendedName>
        <fullName evidence="7 18">Phosphatidate cytidylyltransferase</fullName>
        <ecNumber evidence="6 18">2.7.7.41</ecNumber>
    </recommendedName>
</protein>
<evidence type="ECO:0000313" key="20">
    <source>
        <dbReference type="EMBL" id="RLE13746.1"/>
    </source>
</evidence>
<feature type="transmembrane region" description="Helical" evidence="19">
    <location>
        <begin position="52"/>
        <end position="69"/>
    </location>
</feature>
<evidence type="ECO:0000256" key="19">
    <source>
        <dbReference type="SAM" id="Phobius"/>
    </source>
</evidence>
<evidence type="ECO:0000256" key="8">
    <source>
        <dbReference type="ARBA" id="ARBA00022475"/>
    </source>
</evidence>
<proteinExistence type="inferred from homology"/>
<evidence type="ECO:0000256" key="3">
    <source>
        <dbReference type="ARBA" id="ARBA00005119"/>
    </source>
</evidence>
<evidence type="ECO:0000256" key="15">
    <source>
        <dbReference type="ARBA" id="ARBA00023136"/>
    </source>
</evidence>
<reference evidence="20 21" key="1">
    <citation type="submission" date="2018-06" db="EMBL/GenBank/DDBJ databases">
        <title>Extensive metabolic versatility and redundancy in microbially diverse, dynamic hydrothermal sediments.</title>
        <authorList>
            <person name="Dombrowski N."/>
            <person name="Teske A."/>
            <person name="Baker B.J."/>
        </authorList>
    </citation>
    <scope>NUCLEOTIDE SEQUENCE [LARGE SCALE GENOMIC DNA]</scope>
    <source>
        <strain evidence="20">B19_G9</strain>
    </source>
</reference>
<evidence type="ECO:0000256" key="5">
    <source>
        <dbReference type="ARBA" id="ARBA00010185"/>
    </source>
</evidence>
<comment type="similarity">
    <text evidence="5 18">Belongs to the CDS family.</text>
</comment>
<keyword evidence="10 18" id="KW-0808">Transferase</keyword>
<evidence type="ECO:0000256" key="2">
    <source>
        <dbReference type="ARBA" id="ARBA00004651"/>
    </source>
</evidence>
<keyword evidence="9" id="KW-0444">Lipid biosynthesis</keyword>
<keyword evidence="15 19" id="KW-0472">Membrane</keyword>
<feature type="transmembrane region" description="Helical" evidence="19">
    <location>
        <begin position="173"/>
        <end position="192"/>
    </location>
</feature>
<evidence type="ECO:0000256" key="12">
    <source>
        <dbReference type="ARBA" id="ARBA00022695"/>
    </source>
</evidence>
<feature type="transmembrane region" description="Helical" evidence="19">
    <location>
        <begin position="105"/>
        <end position="124"/>
    </location>
</feature>
<dbReference type="Pfam" id="PF01148">
    <property type="entry name" value="CTP_transf_1"/>
    <property type="match status" value="1"/>
</dbReference>
<dbReference type="GO" id="GO:0016024">
    <property type="term" value="P:CDP-diacylglycerol biosynthetic process"/>
    <property type="evidence" value="ECO:0007669"/>
    <property type="project" value="UniProtKB-UniPathway"/>
</dbReference>
<keyword evidence="16" id="KW-0594">Phospholipid biosynthesis</keyword>
<feature type="transmembrane region" description="Helical" evidence="19">
    <location>
        <begin position="130"/>
        <end position="152"/>
    </location>
</feature>
<comment type="subcellular location">
    <subcellularLocation>
        <location evidence="2">Cell membrane</location>
        <topology evidence="2">Multi-pass membrane protein</topology>
    </subcellularLocation>
</comment>
<evidence type="ECO:0000256" key="16">
    <source>
        <dbReference type="ARBA" id="ARBA00023209"/>
    </source>
</evidence>
<dbReference type="PANTHER" id="PTHR46382">
    <property type="entry name" value="PHOSPHATIDATE CYTIDYLYLTRANSFERASE"/>
    <property type="match status" value="1"/>
</dbReference>
<evidence type="ECO:0000313" key="21">
    <source>
        <dbReference type="Proteomes" id="UP000267654"/>
    </source>
</evidence>
<evidence type="ECO:0000256" key="18">
    <source>
        <dbReference type="RuleBase" id="RU003938"/>
    </source>
</evidence>
<keyword evidence="13 19" id="KW-1133">Transmembrane helix</keyword>
<feature type="transmembrane region" description="Helical" evidence="19">
    <location>
        <begin position="198"/>
        <end position="216"/>
    </location>
</feature>
<feature type="transmembrane region" description="Helical" evidence="19">
    <location>
        <begin position="75"/>
        <end position="93"/>
    </location>
</feature>
<evidence type="ECO:0000256" key="1">
    <source>
        <dbReference type="ARBA" id="ARBA00001698"/>
    </source>
</evidence>
<accession>A0A662DIJ2</accession>
<evidence type="ECO:0000256" key="7">
    <source>
        <dbReference type="ARBA" id="ARBA00019373"/>
    </source>
</evidence>
<evidence type="ECO:0000256" key="13">
    <source>
        <dbReference type="ARBA" id="ARBA00022989"/>
    </source>
</evidence>
<dbReference type="AlphaFoldDB" id="A0A662DIJ2"/>
<comment type="pathway">
    <text evidence="3 18">Phospholipid metabolism; CDP-diacylglycerol biosynthesis; CDP-diacylglycerol from sn-glycerol 3-phosphate: step 3/3.</text>
</comment>
<evidence type="ECO:0000256" key="4">
    <source>
        <dbReference type="ARBA" id="ARBA00005189"/>
    </source>
</evidence>
<dbReference type="Proteomes" id="UP000267654">
    <property type="component" value="Unassembled WGS sequence"/>
</dbReference>
<evidence type="ECO:0000256" key="14">
    <source>
        <dbReference type="ARBA" id="ARBA00023098"/>
    </source>
</evidence>
<dbReference type="InterPro" id="IPR000374">
    <property type="entry name" value="PC_trans"/>
</dbReference>
<dbReference type="UniPathway" id="UPA00557">
    <property type="reaction ID" value="UER00614"/>
</dbReference>
<sequence length="267" mass="30050">MLLRRLAVAAVFIPIIIFLILRGGILFLIFVCCVIGVGMLEFYQSEGADSPYICFRDIFLSLFIPVAVYFKGEKILPFVITLIIFIVFFWEIFKLRVYNAQINIALSIGAILYISYLFSYTLIIRGIPKVGARLTITIFFVTWMADTGAFTVGKLLGKHRFFPEYSPHKSVEGFLGAIGFSLIATMVSSFWISLPFLHLVILGFLIGATGEIGDLFESMLKRSIGIKDFGKILPGHGGIIDRFDSLFFTSPIFFYYLKYLVGFGRIG</sequence>
<evidence type="ECO:0000256" key="6">
    <source>
        <dbReference type="ARBA" id="ARBA00012487"/>
    </source>
</evidence>
<feature type="transmembrane region" description="Helical" evidence="19">
    <location>
        <begin position="12"/>
        <end position="40"/>
    </location>
</feature>
<keyword evidence="8" id="KW-1003">Cell membrane</keyword>
<comment type="catalytic activity">
    <reaction evidence="1 18">
        <text>a 1,2-diacyl-sn-glycero-3-phosphate + CTP + H(+) = a CDP-1,2-diacyl-sn-glycerol + diphosphate</text>
        <dbReference type="Rhea" id="RHEA:16229"/>
        <dbReference type="ChEBI" id="CHEBI:15378"/>
        <dbReference type="ChEBI" id="CHEBI:33019"/>
        <dbReference type="ChEBI" id="CHEBI:37563"/>
        <dbReference type="ChEBI" id="CHEBI:58332"/>
        <dbReference type="ChEBI" id="CHEBI:58608"/>
        <dbReference type="EC" id="2.7.7.41"/>
    </reaction>
</comment>
<evidence type="ECO:0000256" key="10">
    <source>
        <dbReference type="ARBA" id="ARBA00022679"/>
    </source>
</evidence>
<organism evidence="20 21">
    <name type="scientific">Aerophobetes bacterium</name>
    <dbReference type="NCBI Taxonomy" id="2030807"/>
    <lineage>
        <taxon>Bacteria</taxon>
        <taxon>Candidatus Aerophobota</taxon>
    </lineage>
</organism>
<keyword evidence="12 18" id="KW-0548">Nucleotidyltransferase</keyword>
<dbReference type="EC" id="2.7.7.41" evidence="6 18"/>
<name>A0A662DIJ2_UNCAE</name>
<evidence type="ECO:0000256" key="9">
    <source>
        <dbReference type="ARBA" id="ARBA00022516"/>
    </source>
</evidence>
<dbReference type="PANTHER" id="PTHR46382:SF1">
    <property type="entry name" value="PHOSPHATIDATE CYTIDYLYLTRANSFERASE"/>
    <property type="match status" value="1"/>
</dbReference>
<comment type="pathway">
    <text evidence="4">Lipid metabolism.</text>
</comment>
<keyword evidence="14" id="KW-0443">Lipid metabolism</keyword>
<evidence type="ECO:0000256" key="17">
    <source>
        <dbReference type="ARBA" id="ARBA00023264"/>
    </source>
</evidence>
<evidence type="ECO:0000256" key="11">
    <source>
        <dbReference type="ARBA" id="ARBA00022692"/>
    </source>
</evidence>
<dbReference type="EMBL" id="QMQB01000072">
    <property type="protein sequence ID" value="RLE13746.1"/>
    <property type="molecule type" value="Genomic_DNA"/>
</dbReference>
<dbReference type="GO" id="GO:0004605">
    <property type="term" value="F:phosphatidate cytidylyltransferase activity"/>
    <property type="evidence" value="ECO:0007669"/>
    <property type="project" value="UniProtKB-EC"/>
</dbReference>
<dbReference type="PROSITE" id="PS01315">
    <property type="entry name" value="CDS"/>
    <property type="match status" value="1"/>
</dbReference>
<comment type="caution">
    <text evidence="20">The sequence shown here is derived from an EMBL/GenBank/DDBJ whole genome shotgun (WGS) entry which is preliminary data.</text>
</comment>
<dbReference type="GO" id="GO:0005886">
    <property type="term" value="C:plasma membrane"/>
    <property type="evidence" value="ECO:0007669"/>
    <property type="project" value="UniProtKB-SubCell"/>
</dbReference>